<evidence type="ECO:0000313" key="6">
    <source>
        <dbReference type="EMBL" id="MBL1073280.1"/>
    </source>
</evidence>
<evidence type="ECO:0000256" key="2">
    <source>
        <dbReference type="ARBA" id="ARBA00022487"/>
    </source>
</evidence>
<gene>
    <name evidence="6" type="ORF">JK358_02610</name>
</gene>
<keyword evidence="7" id="KW-1185">Reference proteome</keyword>
<dbReference type="Gene3D" id="3.40.50.1820">
    <property type="entry name" value="alpha/beta hydrolase"/>
    <property type="match status" value="1"/>
</dbReference>
<dbReference type="PANTHER" id="PTHR33630">
    <property type="entry name" value="CUTINASE RV1984C-RELATED-RELATED"/>
    <property type="match status" value="1"/>
</dbReference>
<sequence length="301" mass="31032">MRLKSVVAAAGAAASVLISGIVLGGGSVTTASADPACPSLYTVAVPGTWETGHEKDPKPGMLSTVTDGLPGRVDYVTYAATAFPWEGDVYGASKKEAVEHARGYVAAMGAACPGTKIAITGYSQGADAAGELAAEIGTGLGVVPPDRISAVALISDPRRSPTDIQVGPIAPGAGAGGARTGGFGFISDRVRTICAIGDLYCSTEDSDFVTRFAGFLAQASDPNPVNLWRYQLEVGTIISDLMAQGGIPTLQAQLSEGANEQRAQQFEQFFRTGTHTSYGFYSVGGGQTALTWMHNYIANSI</sequence>
<evidence type="ECO:0000256" key="4">
    <source>
        <dbReference type="ARBA" id="ARBA00023157"/>
    </source>
</evidence>
<dbReference type="Proteomes" id="UP000602198">
    <property type="component" value="Unassembled WGS sequence"/>
</dbReference>
<keyword evidence="2" id="KW-0719">Serine esterase</keyword>
<evidence type="ECO:0000313" key="7">
    <source>
        <dbReference type="Proteomes" id="UP000602198"/>
    </source>
</evidence>
<dbReference type="InterPro" id="IPR000675">
    <property type="entry name" value="Cutinase/axe"/>
</dbReference>
<keyword evidence="4" id="KW-1015">Disulfide bond</keyword>
<dbReference type="EMBL" id="JAERRJ010000001">
    <property type="protein sequence ID" value="MBL1073280.1"/>
    <property type="molecule type" value="Genomic_DNA"/>
</dbReference>
<keyword evidence="3" id="KW-0378">Hydrolase</keyword>
<organism evidence="6 7">
    <name type="scientific">Nocardia acididurans</name>
    <dbReference type="NCBI Taxonomy" id="2802282"/>
    <lineage>
        <taxon>Bacteria</taxon>
        <taxon>Bacillati</taxon>
        <taxon>Actinomycetota</taxon>
        <taxon>Actinomycetes</taxon>
        <taxon>Mycobacteriales</taxon>
        <taxon>Nocardiaceae</taxon>
        <taxon>Nocardia</taxon>
    </lineage>
</organism>
<evidence type="ECO:0000256" key="1">
    <source>
        <dbReference type="ARBA" id="ARBA00007534"/>
    </source>
</evidence>
<name>A0ABS1LYL3_9NOCA</name>
<dbReference type="SMART" id="SM01110">
    <property type="entry name" value="Cutinase"/>
    <property type="match status" value="1"/>
</dbReference>
<proteinExistence type="inferred from homology"/>
<dbReference type="PANTHER" id="PTHR33630:SF9">
    <property type="entry name" value="CUTINASE 4"/>
    <property type="match status" value="1"/>
</dbReference>
<dbReference type="InterPro" id="IPR029058">
    <property type="entry name" value="AB_hydrolase_fold"/>
</dbReference>
<protein>
    <submittedName>
        <fullName evidence="6">Cutinase family protein</fullName>
    </submittedName>
</protein>
<comment type="similarity">
    <text evidence="1">Belongs to the cutinase family.</text>
</comment>
<feature type="signal peptide" evidence="5">
    <location>
        <begin position="1"/>
        <end position="24"/>
    </location>
</feature>
<dbReference type="Pfam" id="PF01083">
    <property type="entry name" value="Cutinase"/>
    <property type="match status" value="1"/>
</dbReference>
<accession>A0ABS1LYL3</accession>
<feature type="chain" id="PRO_5045874057" evidence="5">
    <location>
        <begin position="25"/>
        <end position="301"/>
    </location>
</feature>
<comment type="caution">
    <text evidence="6">The sequence shown here is derived from an EMBL/GenBank/DDBJ whole genome shotgun (WGS) entry which is preliminary data.</text>
</comment>
<keyword evidence="5" id="KW-0732">Signal</keyword>
<dbReference type="SUPFAM" id="SSF53474">
    <property type="entry name" value="alpha/beta-Hydrolases"/>
    <property type="match status" value="1"/>
</dbReference>
<evidence type="ECO:0000256" key="3">
    <source>
        <dbReference type="ARBA" id="ARBA00022801"/>
    </source>
</evidence>
<evidence type="ECO:0000256" key="5">
    <source>
        <dbReference type="SAM" id="SignalP"/>
    </source>
</evidence>
<reference evidence="6 7" key="1">
    <citation type="submission" date="2021-01" db="EMBL/GenBank/DDBJ databases">
        <title>WGS of actinomycetes isolated from Thailand.</title>
        <authorList>
            <person name="Thawai C."/>
        </authorList>
    </citation>
    <scope>NUCLEOTIDE SEQUENCE [LARGE SCALE GENOMIC DNA]</scope>
    <source>
        <strain evidence="6 7">LPG 2</strain>
    </source>
</reference>
<dbReference type="RefSeq" id="WP_201943054.1">
    <property type="nucleotide sequence ID" value="NZ_JAERRJ010000001.1"/>
</dbReference>